<comment type="caution">
    <text evidence="2">The sequence shown here is derived from an EMBL/GenBank/DDBJ whole genome shotgun (WGS) entry which is preliminary data.</text>
</comment>
<feature type="compositionally biased region" description="Polar residues" evidence="1">
    <location>
        <begin position="124"/>
        <end position="133"/>
    </location>
</feature>
<name>A0AAV7M4Z0_PLEWA</name>
<dbReference type="Proteomes" id="UP001066276">
    <property type="component" value="Chromosome 10"/>
</dbReference>
<evidence type="ECO:0000313" key="2">
    <source>
        <dbReference type="EMBL" id="KAJ1097654.1"/>
    </source>
</evidence>
<dbReference type="AlphaFoldDB" id="A0AAV7M4Z0"/>
<keyword evidence="3" id="KW-1185">Reference proteome</keyword>
<proteinExistence type="predicted"/>
<sequence>MILPPCPLTPPPTAATEDLISIPERGQDIEVRSAPVASKGILAQTPCIDVLLTHSCTDNRDQKGHQSLAKLQSVPKPTFKSRPDGNVGDKFFSLSDLSSWTSDRDPDEGGCQGWKSLWAGGGSDLTTTEKGQSSGSGAGMIEGTASTIGKRRKNLCLGSPSVKQVSLVPKDLQWDYSSIPCLKDPKAAEYTTTSVNMEGFSRETIYQSIMEHQEETRAESCRMQLICRKMQGAIRRIAKTCSDFGAHMGGAETRISKLEDCALAQREAANLINTHVDDTYWKFSDLEDRGR</sequence>
<evidence type="ECO:0000313" key="3">
    <source>
        <dbReference type="Proteomes" id="UP001066276"/>
    </source>
</evidence>
<gene>
    <name evidence="2" type="ORF">NDU88_002771</name>
</gene>
<accession>A0AAV7M4Z0</accession>
<evidence type="ECO:0000256" key="1">
    <source>
        <dbReference type="SAM" id="MobiDB-lite"/>
    </source>
</evidence>
<feature type="region of interest" description="Disordered" evidence="1">
    <location>
        <begin position="119"/>
        <end position="139"/>
    </location>
</feature>
<protein>
    <submittedName>
        <fullName evidence="2">Uncharacterized protein</fullName>
    </submittedName>
</protein>
<organism evidence="2 3">
    <name type="scientific">Pleurodeles waltl</name>
    <name type="common">Iberian ribbed newt</name>
    <dbReference type="NCBI Taxonomy" id="8319"/>
    <lineage>
        <taxon>Eukaryota</taxon>
        <taxon>Metazoa</taxon>
        <taxon>Chordata</taxon>
        <taxon>Craniata</taxon>
        <taxon>Vertebrata</taxon>
        <taxon>Euteleostomi</taxon>
        <taxon>Amphibia</taxon>
        <taxon>Batrachia</taxon>
        <taxon>Caudata</taxon>
        <taxon>Salamandroidea</taxon>
        <taxon>Salamandridae</taxon>
        <taxon>Pleurodelinae</taxon>
        <taxon>Pleurodeles</taxon>
    </lineage>
</organism>
<dbReference type="EMBL" id="JANPWB010000014">
    <property type="protein sequence ID" value="KAJ1097654.1"/>
    <property type="molecule type" value="Genomic_DNA"/>
</dbReference>
<reference evidence="2" key="1">
    <citation type="journal article" date="2022" name="bioRxiv">
        <title>Sequencing and chromosome-scale assembly of the giantPleurodeles waltlgenome.</title>
        <authorList>
            <person name="Brown T."/>
            <person name="Elewa A."/>
            <person name="Iarovenko S."/>
            <person name="Subramanian E."/>
            <person name="Araus A.J."/>
            <person name="Petzold A."/>
            <person name="Susuki M."/>
            <person name="Suzuki K.-i.T."/>
            <person name="Hayashi T."/>
            <person name="Toyoda A."/>
            <person name="Oliveira C."/>
            <person name="Osipova E."/>
            <person name="Leigh N.D."/>
            <person name="Simon A."/>
            <person name="Yun M.H."/>
        </authorList>
    </citation>
    <scope>NUCLEOTIDE SEQUENCE</scope>
    <source>
        <strain evidence="2">20211129_DDA</strain>
        <tissue evidence="2">Liver</tissue>
    </source>
</reference>